<evidence type="ECO:0000313" key="1">
    <source>
        <dbReference type="EMBL" id="OEL22655.1"/>
    </source>
</evidence>
<reference evidence="1 2" key="1">
    <citation type="submission" date="2016-09" db="EMBL/GenBank/DDBJ databases">
        <title>The draft genome of Dichanthelium oligosanthes: A C3 panicoid grass species.</title>
        <authorList>
            <person name="Studer A.J."/>
            <person name="Schnable J.C."/>
            <person name="Brutnell T.P."/>
        </authorList>
    </citation>
    <scope>NUCLEOTIDE SEQUENCE [LARGE SCALE GENOMIC DNA]</scope>
    <source>
        <strain evidence="2">cv. Kellogg 1175</strain>
        <tissue evidence="1">Leaf</tissue>
    </source>
</reference>
<proteinExistence type="predicted"/>
<name>A0A1E5VC90_9POAL</name>
<evidence type="ECO:0000313" key="2">
    <source>
        <dbReference type="Proteomes" id="UP000095767"/>
    </source>
</evidence>
<dbReference type="Proteomes" id="UP000095767">
    <property type="component" value="Unassembled WGS sequence"/>
</dbReference>
<sequence>MQEHSDSLYSRQKKDAPLHEFTTIYRYEIASGLYHPEGQTLPPLIDKSRV</sequence>
<gene>
    <name evidence="1" type="ORF">BAE44_0016327</name>
</gene>
<accession>A0A1E5VC90</accession>
<organism evidence="1 2">
    <name type="scientific">Dichanthelium oligosanthes</name>
    <dbReference type="NCBI Taxonomy" id="888268"/>
    <lineage>
        <taxon>Eukaryota</taxon>
        <taxon>Viridiplantae</taxon>
        <taxon>Streptophyta</taxon>
        <taxon>Embryophyta</taxon>
        <taxon>Tracheophyta</taxon>
        <taxon>Spermatophyta</taxon>
        <taxon>Magnoliopsida</taxon>
        <taxon>Liliopsida</taxon>
        <taxon>Poales</taxon>
        <taxon>Poaceae</taxon>
        <taxon>PACMAD clade</taxon>
        <taxon>Panicoideae</taxon>
        <taxon>Panicodae</taxon>
        <taxon>Paniceae</taxon>
        <taxon>Dichantheliinae</taxon>
        <taxon>Dichanthelium</taxon>
    </lineage>
</organism>
<dbReference type="AlphaFoldDB" id="A0A1E5VC90"/>
<keyword evidence="2" id="KW-1185">Reference proteome</keyword>
<comment type="caution">
    <text evidence="1">The sequence shown here is derived from an EMBL/GenBank/DDBJ whole genome shotgun (WGS) entry which is preliminary data.</text>
</comment>
<dbReference type="EMBL" id="LWDX02044740">
    <property type="protein sequence ID" value="OEL22655.1"/>
    <property type="molecule type" value="Genomic_DNA"/>
</dbReference>
<protein>
    <submittedName>
        <fullName evidence="1">Uncharacterized protein</fullName>
    </submittedName>
</protein>